<name>A0AA38I605_9CUCU</name>
<dbReference type="EMBL" id="JALNTZ010000006">
    <property type="protein sequence ID" value="KAJ3649690.1"/>
    <property type="molecule type" value="Genomic_DNA"/>
</dbReference>
<comment type="caution">
    <text evidence="2">The sequence shown here is derived from an EMBL/GenBank/DDBJ whole genome shotgun (WGS) entry which is preliminary data.</text>
</comment>
<dbReference type="Proteomes" id="UP001168821">
    <property type="component" value="Unassembled WGS sequence"/>
</dbReference>
<organism evidence="2 3">
    <name type="scientific">Zophobas morio</name>
    <dbReference type="NCBI Taxonomy" id="2755281"/>
    <lineage>
        <taxon>Eukaryota</taxon>
        <taxon>Metazoa</taxon>
        <taxon>Ecdysozoa</taxon>
        <taxon>Arthropoda</taxon>
        <taxon>Hexapoda</taxon>
        <taxon>Insecta</taxon>
        <taxon>Pterygota</taxon>
        <taxon>Neoptera</taxon>
        <taxon>Endopterygota</taxon>
        <taxon>Coleoptera</taxon>
        <taxon>Polyphaga</taxon>
        <taxon>Cucujiformia</taxon>
        <taxon>Tenebrionidae</taxon>
        <taxon>Zophobas</taxon>
    </lineage>
</organism>
<evidence type="ECO:0000256" key="1">
    <source>
        <dbReference type="SAM" id="MobiDB-lite"/>
    </source>
</evidence>
<dbReference type="GO" id="GO:1904294">
    <property type="term" value="P:positive regulation of ERAD pathway"/>
    <property type="evidence" value="ECO:0007669"/>
    <property type="project" value="TreeGrafter"/>
</dbReference>
<sequence length="233" mass="26245">MRKFFGEDIQRTKMKASRGLANLMEIHGVLSIPDLLDFLLRRILSRFEAEEHFLGLPFLSCSRFFYLYHFSFYAYHYRFNGQYSSLALVTSWLFIQHSMVYFFHHYELPVILQQAHFQQFIIRNTQQQQQQRETLPAPAPQNTITVRLTELFSAVRPSATTQTSNIQVATSTNTTSTVGTTAQPVTSSQTSQTTPALVESASAQTPPGAQTAVAAIQTNDVTSRPPTGGSDQQ</sequence>
<evidence type="ECO:0000313" key="3">
    <source>
        <dbReference type="Proteomes" id="UP001168821"/>
    </source>
</evidence>
<evidence type="ECO:0008006" key="4">
    <source>
        <dbReference type="Google" id="ProtNLM"/>
    </source>
</evidence>
<dbReference type="PANTHER" id="PTHR21650">
    <property type="entry name" value="MEMBRALIN/KINETOCHORE PROTEIN NUF2"/>
    <property type="match status" value="1"/>
</dbReference>
<dbReference type="GO" id="GO:0034976">
    <property type="term" value="P:response to endoplasmic reticulum stress"/>
    <property type="evidence" value="ECO:0007669"/>
    <property type="project" value="TreeGrafter"/>
</dbReference>
<gene>
    <name evidence="2" type="ORF">Zmor_021417</name>
</gene>
<dbReference type="PANTHER" id="PTHR21650:SF4">
    <property type="entry name" value="MEMBRALIN"/>
    <property type="match status" value="1"/>
</dbReference>
<proteinExistence type="predicted"/>
<accession>A0AA38I605</accession>
<keyword evidence="3" id="KW-1185">Reference proteome</keyword>
<evidence type="ECO:0000313" key="2">
    <source>
        <dbReference type="EMBL" id="KAJ3649690.1"/>
    </source>
</evidence>
<dbReference type="AlphaFoldDB" id="A0AA38I605"/>
<feature type="region of interest" description="Disordered" evidence="1">
    <location>
        <begin position="173"/>
        <end position="211"/>
    </location>
</feature>
<protein>
    <recommendedName>
        <fullName evidence="4">Membralin</fullName>
    </recommendedName>
</protein>
<feature type="compositionally biased region" description="Low complexity" evidence="1">
    <location>
        <begin position="173"/>
        <end position="196"/>
    </location>
</feature>
<reference evidence="2" key="1">
    <citation type="journal article" date="2023" name="G3 (Bethesda)">
        <title>Whole genome assemblies of Zophobas morio and Tenebrio molitor.</title>
        <authorList>
            <person name="Kaur S."/>
            <person name="Stinson S.A."/>
            <person name="diCenzo G.C."/>
        </authorList>
    </citation>
    <scope>NUCLEOTIDE SEQUENCE</scope>
    <source>
        <strain evidence="2">QUZm001</strain>
    </source>
</reference>
<dbReference type="GO" id="GO:0005783">
    <property type="term" value="C:endoplasmic reticulum"/>
    <property type="evidence" value="ECO:0007669"/>
    <property type="project" value="TreeGrafter"/>
</dbReference>